<feature type="coiled-coil region" evidence="1">
    <location>
        <begin position="312"/>
        <end position="343"/>
    </location>
</feature>
<gene>
    <name evidence="4" type="ORF">Q3O60_09320</name>
</gene>
<evidence type="ECO:0000256" key="1">
    <source>
        <dbReference type="SAM" id="Coils"/>
    </source>
</evidence>
<dbReference type="SMART" id="SM00382">
    <property type="entry name" value="AAA"/>
    <property type="match status" value="1"/>
</dbReference>
<name>A0ABT9GZ97_9GAMM</name>
<evidence type="ECO:0000313" key="4">
    <source>
        <dbReference type="EMBL" id="MDP4536389.1"/>
    </source>
</evidence>
<organism evidence="4 5">
    <name type="scientific">Alkalimonas collagenimarina</name>
    <dbReference type="NCBI Taxonomy" id="400390"/>
    <lineage>
        <taxon>Bacteria</taxon>
        <taxon>Pseudomonadati</taxon>
        <taxon>Pseudomonadota</taxon>
        <taxon>Gammaproteobacteria</taxon>
        <taxon>Alkalimonas</taxon>
    </lineage>
</organism>
<dbReference type="EMBL" id="JAUZVZ010000011">
    <property type="protein sequence ID" value="MDP4536389.1"/>
    <property type="molecule type" value="Genomic_DNA"/>
</dbReference>
<feature type="domain" description="AAA+ ATPase" evidence="3">
    <location>
        <begin position="42"/>
        <end position="206"/>
    </location>
</feature>
<evidence type="ECO:0000313" key="5">
    <source>
        <dbReference type="Proteomes" id="UP001231616"/>
    </source>
</evidence>
<keyword evidence="1" id="KW-0175">Coiled coil</keyword>
<dbReference type="InterPro" id="IPR027417">
    <property type="entry name" value="P-loop_NTPase"/>
</dbReference>
<accession>A0ABT9GZ97</accession>
<dbReference type="RefSeq" id="WP_305893654.1">
    <property type="nucleotide sequence ID" value="NZ_JAUZVZ010000011.1"/>
</dbReference>
<dbReference type="InterPro" id="IPR052026">
    <property type="entry name" value="ExeA_AAA_ATPase_DNA-bind"/>
</dbReference>
<dbReference type="NCBIfam" id="TIGR03015">
    <property type="entry name" value="pepcterm_ATPase"/>
    <property type="match status" value="1"/>
</dbReference>
<dbReference type="InterPro" id="IPR003593">
    <property type="entry name" value="AAA+_ATPase"/>
</dbReference>
<dbReference type="Gene3D" id="3.40.50.300">
    <property type="entry name" value="P-loop containing nucleotide triphosphate hydrolases"/>
    <property type="match status" value="1"/>
</dbReference>
<dbReference type="PANTHER" id="PTHR35894:SF1">
    <property type="entry name" value="PHOSPHORIBULOKINASE _ URIDINE KINASE FAMILY"/>
    <property type="match status" value="1"/>
</dbReference>
<sequence>MYEKYYGFKERPFQLTPNPNWFFASKLHKRALAYLQYGLSQGEGFIVITGDVGTGKTTIANQLLSQLNQDEIIAKQIVTSKLSPDDLIRMIASAFNLVVAEQNKAAYLDAIGSFLKRLNSQHRRALLLVDEAQNLPLESIEELRMLSNFMADGKPLLQSFLLGQNELNAVIQAPDMEQFRQRIIASSNLTPLQAEDTQAYVEYRIRQAGAPEALLADDCYQRIHAFSRGIPRKINTLMDRVFLYGYLEEKPFLQAEDVQAVIDEIMDEVANLQPIQSKSEPLAQNQADNTSDRAASEQGSSSSLLSDLSQLLDNSLETKLRLAKELDQLIQKQQNSLQKNNKED</sequence>
<dbReference type="SUPFAM" id="SSF52540">
    <property type="entry name" value="P-loop containing nucleoside triphosphate hydrolases"/>
    <property type="match status" value="1"/>
</dbReference>
<feature type="compositionally biased region" description="Polar residues" evidence="2">
    <location>
        <begin position="277"/>
        <end position="289"/>
    </location>
</feature>
<dbReference type="InterPro" id="IPR049945">
    <property type="entry name" value="AAA_22"/>
</dbReference>
<reference evidence="4 5" key="1">
    <citation type="submission" date="2023-08" db="EMBL/GenBank/DDBJ databases">
        <authorList>
            <person name="Joshi A."/>
            <person name="Thite S."/>
        </authorList>
    </citation>
    <scope>NUCLEOTIDE SEQUENCE [LARGE SCALE GENOMIC DNA]</scope>
    <source>
        <strain evidence="4 5">AC40</strain>
    </source>
</reference>
<dbReference type="Pfam" id="PF13401">
    <property type="entry name" value="AAA_22"/>
    <property type="match status" value="1"/>
</dbReference>
<keyword evidence="5" id="KW-1185">Reference proteome</keyword>
<proteinExistence type="predicted"/>
<evidence type="ECO:0000259" key="3">
    <source>
        <dbReference type="SMART" id="SM00382"/>
    </source>
</evidence>
<dbReference type="PANTHER" id="PTHR35894">
    <property type="entry name" value="GENERAL SECRETION PATHWAY PROTEIN A-RELATED"/>
    <property type="match status" value="1"/>
</dbReference>
<feature type="region of interest" description="Disordered" evidence="2">
    <location>
        <begin position="277"/>
        <end position="302"/>
    </location>
</feature>
<comment type="caution">
    <text evidence="4">The sequence shown here is derived from an EMBL/GenBank/DDBJ whole genome shotgun (WGS) entry which is preliminary data.</text>
</comment>
<protein>
    <submittedName>
        <fullName evidence="4">XrtA-associated ATPase</fullName>
    </submittedName>
</protein>
<evidence type="ECO:0000256" key="2">
    <source>
        <dbReference type="SAM" id="MobiDB-lite"/>
    </source>
</evidence>
<dbReference type="InterPro" id="IPR017466">
    <property type="entry name" value="XrtA-assoc_ATPase-like"/>
</dbReference>
<dbReference type="Proteomes" id="UP001231616">
    <property type="component" value="Unassembled WGS sequence"/>
</dbReference>